<accession>A0A6J5DKZ6</accession>
<proteinExistence type="predicted"/>
<dbReference type="AlphaFoldDB" id="A0A6J5DKZ6"/>
<dbReference type="PANTHER" id="PTHR33164">
    <property type="entry name" value="TRANSCRIPTIONAL REGULATOR, MARR FAMILY"/>
    <property type="match status" value="1"/>
</dbReference>
<dbReference type="PANTHER" id="PTHR33164:SF105">
    <property type="entry name" value="TRANSCRIPTIONAL REPRESSOR PROTEIN-RELATED"/>
    <property type="match status" value="1"/>
</dbReference>
<dbReference type="RefSeq" id="WP_175110625.1">
    <property type="nucleotide sequence ID" value="NZ_CADIKF010000011.1"/>
</dbReference>
<dbReference type="InterPro" id="IPR036388">
    <property type="entry name" value="WH-like_DNA-bd_sf"/>
</dbReference>
<keyword evidence="3" id="KW-1185">Reference proteome</keyword>
<dbReference type="Proteomes" id="UP000494329">
    <property type="component" value="Unassembled WGS sequence"/>
</dbReference>
<dbReference type="InterPro" id="IPR039422">
    <property type="entry name" value="MarR/SlyA-like"/>
</dbReference>
<name>A0A6J5DKZ6_9BURK</name>
<feature type="domain" description="HTH marR-type" evidence="1">
    <location>
        <begin position="21"/>
        <end position="149"/>
    </location>
</feature>
<dbReference type="InterPro" id="IPR000835">
    <property type="entry name" value="HTH_MarR-typ"/>
</dbReference>
<evidence type="ECO:0000313" key="2">
    <source>
        <dbReference type="EMBL" id="CAB3754107.1"/>
    </source>
</evidence>
<dbReference type="EMBL" id="CADIKF010000011">
    <property type="protein sequence ID" value="CAB3754107.1"/>
    <property type="molecule type" value="Genomic_DNA"/>
</dbReference>
<protein>
    <recommendedName>
        <fullName evidence="1">HTH marR-type domain-containing protein</fullName>
    </recommendedName>
</protein>
<evidence type="ECO:0000259" key="1">
    <source>
        <dbReference type="PROSITE" id="PS50995"/>
    </source>
</evidence>
<dbReference type="GO" id="GO:0003700">
    <property type="term" value="F:DNA-binding transcription factor activity"/>
    <property type="evidence" value="ECO:0007669"/>
    <property type="project" value="InterPro"/>
</dbReference>
<evidence type="ECO:0000313" key="3">
    <source>
        <dbReference type="Proteomes" id="UP000494329"/>
    </source>
</evidence>
<gene>
    <name evidence="2" type="ORF">LMG29739_01893</name>
</gene>
<organism evidence="2 3">
    <name type="scientific">Paraburkholderia solisilvae</name>
    <dbReference type="NCBI Taxonomy" id="624376"/>
    <lineage>
        <taxon>Bacteria</taxon>
        <taxon>Pseudomonadati</taxon>
        <taxon>Pseudomonadota</taxon>
        <taxon>Betaproteobacteria</taxon>
        <taxon>Burkholderiales</taxon>
        <taxon>Burkholderiaceae</taxon>
        <taxon>Paraburkholderia</taxon>
    </lineage>
</organism>
<dbReference type="GO" id="GO:0006950">
    <property type="term" value="P:response to stress"/>
    <property type="evidence" value="ECO:0007669"/>
    <property type="project" value="TreeGrafter"/>
</dbReference>
<sequence>MTDSEYAGLREVILQNGRCNATALRRAMRKVSLLYDAYMAPCGLKATQLSILVCIQRASSPSMGELADQLVLCRSALTHNLRPLERDGLVSVNPAPDNKRARIVRLTPKGLRKLRESMTYWQIAQDQFENMFGKRRAATLRTVLDEVGRIDF</sequence>
<dbReference type="Gene3D" id="1.10.10.10">
    <property type="entry name" value="Winged helix-like DNA-binding domain superfamily/Winged helix DNA-binding domain"/>
    <property type="match status" value="1"/>
</dbReference>
<dbReference type="PROSITE" id="PS50995">
    <property type="entry name" value="HTH_MARR_2"/>
    <property type="match status" value="1"/>
</dbReference>
<dbReference type="SMART" id="SM00347">
    <property type="entry name" value="HTH_MARR"/>
    <property type="match status" value="1"/>
</dbReference>
<reference evidence="2 3" key="1">
    <citation type="submission" date="2020-04" db="EMBL/GenBank/DDBJ databases">
        <authorList>
            <person name="De Canck E."/>
        </authorList>
    </citation>
    <scope>NUCLEOTIDE SEQUENCE [LARGE SCALE GENOMIC DNA]</scope>
    <source>
        <strain evidence="2 3">LMG 29739</strain>
    </source>
</reference>
<dbReference type="Pfam" id="PF01047">
    <property type="entry name" value="MarR"/>
    <property type="match status" value="1"/>
</dbReference>
<dbReference type="InterPro" id="IPR036390">
    <property type="entry name" value="WH_DNA-bd_sf"/>
</dbReference>
<dbReference type="SUPFAM" id="SSF46785">
    <property type="entry name" value="Winged helix' DNA-binding domain"/>
    <property type="match status" value="1"/>
</dbReference>